<accession>A0ABR8AA06</accession>
<proteinExistence type="predicted"/>
<name>A0ABR8AA06_9CYAN</name>
<organism evidence="1 2">
    <name type="scientific">Calothrix parietina FACHB-288</name>
    <dbReference type="NCBI Taxonomy" id="2692896"/>
    <lineage>
        <taxon>Bacteria</taxon>
        <taxon>Bacillati</taxon>
        <taxon>Cyanobacteriota</taxon>
        <taxon>Cyanophyceae</taxon>
        <taxon>Nostocales</taxon>
        <taxon>Calotrichaceae</taxon>
        <taxon>Calothrix</taxon>
    </lineage>
</organism>
<dbReference type="EMBL" id="JACJQH010000021">
    <property type="protein sequence ID" value="MBD2196835.1"/>
    <property type="molecule type" value="Genomic_DNA"/>
</dbReference>
<comment type="caution">
    <text evidence="1">The sequence shown here is derived from an EMBL/GenBank/DDBJ whole genome shotgun (WGS) entry which is preliminary data.</text>
</comment>
<sequence length="178" mass="20359">MLISLNARIPFPRPLVYATYRDKLTGFVAYMPKIRQINFKSRQEQDGLIFLEHEWYGGADIPSLARAFINENLLNWTEYSTWDDSEYTATWQIKTHVFTEAVYCTGKNHFLEDGSGTLIESRGEIIIDPKQIKNTPQALTVKIASIVENSLGKQITPNFQQMSEGVCQYLQKAQESTS</sequence>
<gene>
    <name evidence="1" type="ORF">H6G24_15210</name>
</gene>
<keyword evidence="2" id="KW-1185">Reference proteome</keyword>
<dbReference type="Proteomes" id="UP000658514">
    <property type="component" value="Unassembled WGS sequence"/>
</dbReference>
<evidence type="ECO:0000313" key="2">
    <source>
        <dbReference type="Proteomes" id="UP000658514"/>
    </source>
</evidence>
<dbReference type="RefSeq" id="WP_190542727.1">
    <property type="nucleotide sequence ID" value="NZ_CAWPNO010000053.1"/>
</dbReference>
<evidence type="ECO:0000313" key="1">
    <source>
        <dbReference type="EMBL" id="MBD2196835.1"/>
    </source>
</evidence>
<protein>
    <submittedName>
        <fullName evidence="1">Uncharacterized protein</fullName>
    </submittedName>
</protein>
<reference evidence="1 2" key="1">
    <citation type="journal article" date="2020" name="ISME J.">
        <title>Comparative genomics reveals insights into cyanobacterial evolution and habitat adaptation.</title>
        <authorList>
            <person name="Chen M.Y."/>
            <person name="Teng W.K."/>
            <person name="Zhao L."/>
            <person name="Hu C.X."/>
            <person name="Zhou Y.K."/>
            <person name="Han B.P."/>
            <person name="Song L.R."/>
            <person name="Shu W.S."/>
        </authorList>
    </citation>
    <scope>NUCLEOTIDE SEQUENCE [LARGE SCALE GENOMIC DNA]</scope>
    <source>
        <strain evidence="1 2">FACHB-288</strain>
    </source>
</reference>